<proteinExistence type="predicted"/>
<evidence type="ECO:0000259" key="1">
    <source>
        <dbReference type="Pfam" id="PF19423"/>
    </source>
</evidence>
<evidence type="ECO:0000313" key="2">
    <source>
        <dbReference type="EMBL" id="JAA81776.1"/>
    </source>
</evidence>
<feature type="non-terminal residue" evidence="2">
    <location>
        <position position="70"/>
    </location>
</feature>
<reference evidence="2" key="2">
    <citation type="submission" date="2013-05" db="EMBL/GenBank/DDBJ databases">
        <authorList>
            <person name="Carter J.-M."/>
            <person name="Baker S.C."/>
            <person name="Pink R."/>
            <person name="Carter D.R.F."/>
            <person name="Collins A."/>
            <person name="Tomlin J."/>
            <person name="Gibbs M."/>
            <person name="Breuker C.J."/>
        </authorList>
    </citation>
    <scope>NUCLEOTIDE SEQUENCE</scope>
    <source>
        <tissue evidence="2">Ovary</tissue>
    </source>
</reference>
<feature type="domain" description="E3 ubiquitin-protein ligase UBR4 N-terminal" evidence="1">
    <location>
        <begin position="2"/>
        <end position="70"/>
    </location>
</feature>
<sequence>LRLASAAPLHQLLMALGVVCYRKATHLKRAVVQKQHQDADPDRSDSTVYFQDMILCSEDSETDDEDSEPL</sequence>
<feature type="non-terminal residue" evidence="2">
    <location>
        <position position="1"/>
    </location>
</feature>
<dbReference type="AlphaFoldDB" id="S4NSK3"/>
<dbReference type="EMBL" id="GAIX01010784">
    <property type="protein sequence ID" value="JAA81776.1"/>
    <property type="molecule type" value="Transcribed_RNA"/>
</dbReference>
<dbReference type="InterPro" id="IPR045841">
    <property type="entry name" value="E3_UBR4_N"/>
</dbReference>
<name>S4NSK3_9NEOP</name>
<reference evidence="2" key="1">
    <citation type="journal article" date="2013" name="BMC Genomics">
        <title>Unscrambling butterfly oogenesis.</title>
        <authorList>
            <person name="Carter J.M."/>
            <person name="Baker S.C."/>
            <person name="Pink R."/>
            <person name="Carter D.R."/>
            <person name="Collins A."/>
            <person name="Tomlin J."/>
            <person name="Gibbs M."/>
            <person name="Breuker C.J."/>
        </authorList>
    </citation>
    <scope>NUCLEOTIDE SEQUENCE</scope>
    <source>
        <tissue evidence="2">Ovary</tissue>
    </source>
</reference>
<dbReference type="Pfam" id="PF19423">
    <property type="entry name" value="E3_UBR4_N"/>
    <property type="match status" value="1"/>
</dbReference>
<accession>S4NSK3</accession>
<organism evidence="2">
    <name type="scientific">Pararge aegeria</name>
    <name type="common">speckled wood butterfly</name>
    <dbReference type="NCBI Taxonomy" id="116150"/>
    <lineage>
        <taxon>Eukaryota</taxon>
        <taxon>Metazoa</taxon>
        <taxon>Ecdysozoa</taxon>
        <taxon>Arthropoda</taxon>
        <taxon>Hexapoda</taxon>
        <taxon>Insecta</taxon>
        <taxon>Pterygota</taxon>
        <taxon>Neoptera</taxon>
        <taxon>Endopterygota</taxon>
        <taxon>Lepidoptera</taxon>
        <taxon>Glossata</taxon>
        <taxon>Ditrysia</taxon>
        <taxon>Papilionoidea</taxon>
        <taxon>Nymphalidae</taxon>
        <taxon>Satyrinae</taxon>
        <taxon>Satyrini</taxon>
        <taxon>Parargina</taxon>
        <taxon>Pararge</taxon>
    </lineage>
</organism>
<protein>
    <submittedName>
        <fullName evidence="2">Protein purity of essence</fullName>
    </submittedName>
</protein>